<keyword evidence="7 9" id="KW-1133">Transmembrane helix</keyword>
<dbReference type="InterPro" id="IPR001851">
    <property type="entry name" value="ABC_transp_permease"/>
</dbReference>
<gene>
    <name evidence="10" type="ORF">ERHA53_23910</name>
</gene>
<protein>
    <submittedName>
        <fullName evidence="10">Sugar transporter</fullName>
    </submittedName>
</protein>
<dbReference type="RefSeq" id="WP_212812693.1">
    <property type="nucleotide sequence ID" value="NZ_AP024329.1"/>
</dbReference>
<evidence type="ECO:0000256" key="4">
    <source>
        <dbReference type="ARBA" id="ARBA00022475"/>
    </source>
</evidence>
<dbReference type="EMBL" id="AP024329">
    <property type="protein sequence ID" value="BCQ35048.1"/>
    <property type="molecule type" value="Genomic_DNA"/>
</dbReference>
<feature type="transmembrane region" description="Helical" evidence="9">
    <location>
        <begin position="135"/>
        <end position="157"/>
    </location>
</feature>
<name>A0ABM7N0S2_ERWRD</name>
<organism evidence="10 11">
    <name type="scientific">Erwinia rhapontici</name>
    <name type="common">Pectobacterium rhapontici</name>
    <dbReference type="NCBI Taxonomy" id="55212"/>
    <lineage>
        <taxon>Bacteria</taxon>
        <taxon>Pseudomonadati</taxon>
        <taxon>Pseudomonadota</taxon>
        <taxon>Gammaproteobacteria</taxon>
        <taxon>Enterobacterales</taxon>
        <taxon>Erwiniaceae</taxon>
        <taxon>Erwinia</taxon>
    </lineage>
</organism>
<evidence type="ECO:0000256" key="6">
    <source>
        <dbReference type="ARBA" id="ARBA00022692"/>
    </source>
</evidence>
<feature type="transmembrane region" description="Helical" evidence="9">
    <location>
        <begin position="262"/>
        <end position="280"/>
    </location>
</feature>
<feature type="transmembrane region" description="Helical" evidence="9">
    <location>
        <begin position="101"/>
        <end position="123"/>
    </location>
</feature>
<dbReference type="Proteomes" id="UP000677515">
    <property type="component" value="Chromosome"/>
</dbReference>
<evidence type="ECO:0000256" key="3">
    <source>
        <dbReference type="ARBA" id="ARBA00022448"/>
    </source>
</evidence>
<proteinExistence type="inferred from homology"/>
<feature type="transmembrane region" description="Helical" evidence="9">
    <location>
        <begin position="177"/>
        <end position="202"/>
    </location>
</feature>
<keyword evidence="4" id="KW-1003">Cell membrane</keyword>
<keyword evidence="8 9" id="KW-0472">Membrane</keyword>
<dbReference type="Pfam" id="PF02653">
    <property type="entry name" value="BPD_transp_2"/>
    <property type="match status" value="1"/>
</dbReference>
<comment type="similarity">
    <text evidence="2">Belongs to the binding-protein-dependent transport system permease family. AraH/RbsC subfamily.</text>
</comment>
<feature type="transmembrane region" description="Helical" evidence="9">
    <location>
        <begin position="232"/>
        <end position="256"/>
    </location>
</feature>
<keyword evidence="5" id="KW-0997">Cell inner membrane</keyword>
<reference evidence="10 11" key="1">
    <citation type="submission" date="2021-01" db="EMBL/GenBank/DDBJ databases">
        <title>Complete genome sequence of Erwinia rhapontici MAFF 311153.</title>
        <authorList>
            <person name="Morohoshi T."/>
            <person name="Someya N."/>
        </authorList>
    </citation>
    <scope>NUCLEOTIDE SEQUENCE [LARGE SCALE GENOMIC DNA]</scope>
    <source>
        <strain evidence="10 11">MAFF 311153</strain>
    </source>
</reference>
<evidence type="ECO:0000256" key="9">
    <source>
        <dbReference type="SAM" id="Phobius"/>
    </source>
</evidence>
<feature type="transmembrane region" description="Helical" evidence="9">
    <location>
        <begin position="27"/>
        <end position="51"/>
    </location>
</feature>
<feature type="transmembrane region" description="Helical" evidence="9">
    <location>
        <begin position="313"/>
        <end position="332"/>
    </location>
</feature>
<dbReference type="PANTHER" id="PTHR32196">
    <property type="entry name" value="ABC TRANSPORTER PERMEASE PROTEIN YPHD-RELATED-RELATED"/>
    <property type="match status" value="1"/>
</dbReference>
<keyword evidence="6 9" id="KW-0812">Transmembrane</keyword>
<accession>A0ABM7N0S2</accession>
<dbReference type="CDD" id="cd06579">
    <property type="entry name" value="TM_PBP1_transp_AraH_like"/>
    <property type="match status" value="1"/>
</dbReference>
<evidence type="ECO:0000256" key="1">
    <source>
        <dbReference type="ARBA" id="ARBA00004429"/>
    </source>
</evidence>
<evidence type="ECO:0000256" key="2">
    <source>
        <dbReference type="ARBA" id="ARBA00007942"/>
    </source>
</evidence>
<evidence type="ECO:0000313" key="11">
    <source>
        <dbReference type="Proteomes" id="UP000677515"/>
    </source>
</evidence>
<keyword evidence="10" id="KW-0762">Sugar transport</keyword>
<keyword evidence="11" id="KW-1185">Reference proteome</keyword>
<dbReference type="PANTHER" id="PTHR32196:SF21">
    <property type="entry name" value="ABC TRANSPORTER PERMEASE PROTEIN YPHD-RELATED"/>
    <property type="match status" value="1"/>
</dbReference>
<sequence>MTELTSQDAVLIPPASAAPVSGQATQWLQGGALLIIIAVLAVFAVLSPIFLTLGNLGNVLQQAAVTGTLAFGLTLVLTGGGSHSLTGGIDLSVAANMGLSAAVFATQLAAGHSLAVALGLALLSGAALGAVNALAVVWLRILPLLATLTTMNIAIGLEMVLTQNSTIPVSGPLFDALLAAGPLTLPWLAWAFALLALLAILLTHSTRFGLRLQAVGSHPLAARANGLVVWRYIAASYVLCGVASALAAFGSVTVLSGSSPGAGDNLLMVIAAVLLGVVFSRRLVPTVAGTLVSVLFLSLIANGFQLINVSSYWINGVEGVLILSVVSLTALLRQRQQRRKIRV</sequence>
<evidence type="ECO:0000256" key="8">
    <source>
        <dbReference type="ARBA" id="ARBA00023136"/>
    </source>
</evidence>
<evidence type="ECO:0000256" key="7">
    <source>
        <dbReference type="ARBA" id="ARBA00022989"/>
    </source>
</evidence>
<evidence type="ECO:0000256" key="5">
    <source>
        <dbReference type="ARBA" id="ARBA00022519"/>
    </source>
</evidence>
<comment type="subcellular location">
    <subcellularLocation>
        <location evidence="1">Cell inner membrane</location>
        <topology evidence="1">Multi-pass membrane protein</topology>
    </subcellularLocation>
</comment>
<keyword evidence="3" id="KW-0813">Transport</keyword>
<evidence type="ECO:0000313" key="10">
    <source>
        <dbReference type="EMBL" id="BCQ35048.1"/>
    </source>
</evidence>
<feature type="transmembrane region" description="Helical" evidence="9">
    <location>
        <begin position="63"/>
        <end position="81"/>
    </location>
</feature>
<feature type="transmembrane region" description="Helical" evidence="9">
    <location>
        <begin position="287"/>
        <end position="307"/>
    </location>
</feature>